<dbReference type="PROSITE" id="PS51704">
    <property type="entry name" value="GP_PDE"/>
    <property type="match status" value="1"/>
</dbReference>
<dbReference type="SUPFAM" id="SSF51695">
    <property type="entry name" value="PLC-like phosphodiesterases"/>
    <property type="match status" value="1"/>
</dbReference>
<dbReference type="GeneID" id="26839755"/>
<sequence length="392" mass="46243">MSETALVCGHRGFKGKYTENTLKSFDKCFETGATLIETDLWITRDDVLVISHDNNTKRVFCGPNGEVADFDILDSTYDEIKDLQTIETGERLLTFKDVLEWFAHYIKTHDNSNEHKLMLDIKKLNPAKLVKYLIKDLLKVINDIGWWLHRLILGIWDLGIIKFLNQDKYFQDVFGNGSKNVLGYGQFDIFHISVSWKDSLHYMNYNLYVDSLPKDGSVRFKATGVSIIYLLTWSTRFLTKFIPRLKSQRMKLYMWTINTIDQFEYLMNIGRIAHISEYGIITDYPQYMMTYRDKFFYFQDSSDTEIASEVTRLTKYSSHYDTENEHATVPLSIKQRILYLFYKSFNYLGGVKRVTDEELQFDSFVNEDKRQPIKINKFFLWVFATCQKYGIF</sequence>
<comment type="caution">
    <text evidence="2">The sequence shown here is derived from an EMBL/GenBank/DDBJ whole genome shotgun (WGS) entry which is preliminary data.</text>
</comment>
<dbReference type="InterPro" id="IPR017946">
    <property type="entry name" value="PLC-like_Pdiesterase_TIM-brl"/>
</dbReference>
<dbReference type="PANTHER" id="PTHR43805">
    <property type="entry name" value="GLYCEROPHOSPHORYL DIESTER PHOSPHODIESTERASE"/>
    <property type="match status" value="1"/>
</dbReference>
<name>A0A0V1PZP9_9ASCO</name>
<reference evidence="2 3" key="1">
    <citation type="submission" date="2015-11" db="EMBL/GenBank/DDBJ databases">
        <title>The genome of Debaryomyces fabryi.</title>
        <authorList>
            <person name="Tafer H."/>
            <person name="Lopandic K."/>
        </authorList>
    </citation>
    <scope>NUCLEOTIDE SEQUENCE [LARGE SCALE GENOMIC DNA]</scope>
    <source>
        <strain evidence="2 3">CBS 789</strain>
    </source>
</reference>
<dbReference type="GO" id="GO:0006629">
    <property type="term" value="P:lipid metabolic process"/>
    <property type="evidence" value="ECO:0007669"/>
    <property type="project" value="InterPro"/>
</dbReference>
<evidence type="ECO:0000313" key="2">
    <source>
        <dbReference type="EMBL" id="KSA01525.1"/>
    </source>
</evidence>
<dbReference type="OrthoDB" id="1058301at2759"/>
<accession>A0A0V1PZP9</accession>
<gene>
    <name evidence="2" type="ORF">AC631_02746</name>
</gene>
<dbReference type="Gene3D" id="3.20.20.190">
    <property type="entry name" value="Phosphatidylinositol (PI) phosphodiesterase"/>
    <property type="match status" value="1"/>
</dbReference>
<dbReference type="AlphaFoldDB" id="A0A0V1PZP9"/>
<dbReference type="EMBL" id="LMYN01000051">
    <property type="protein sequence ID" value="KSA01525.1"/>
    <property type="molecule type" value="Genomic_DNA"/>
</dbReference>
<proteinExistence type="predicted"/>
<protein>
    <recommendedName>
        <fullName evidence="1">GP-PDE domain-containing protein</fullName>
    </recommendedName>
</protein>
<dbReference type="CDD" id="cd08570">
    <property type="entry name" value="GDPD_YPL206cp_fungi"/>
    <property type="match status" value="1"/>
</dbReference>
<evidence type="ECO:0000313" key="3">
    <source>
        <dbReference type="Proteomes" id="UP000054251"/>
    </source>
</evidence>
<dbReference type="Proteomes" id="UP000054251">
    <property type="component" value="Unassembled WGS sequence"/>
</dbReference>
<dbReference type="RefSeq" id="XP_015467627.1">
    <property type="nucleotide sequence ID" value="XM_015611576.1"/>
</dbReference>
<dbReference type="Pfam" id="PF03009">
    <property type="entry name" value="GDPD"/>
    <property type="match status" value="1"/>
</dbReference>
<dbReference type="InterPro" id="IPR030395">
    <property type="entry name" value="GP_PDE_dom"/>
</dbReference>
<organism evidence="2 3">
    <name type="scientific">Debaryomyces fabryi</name>
    <dbReference type="NCBI Taxonomy" id="58627"/>
    <lineage>
        <taxon>Eukaryota</taxon>
        <taxon>Fungi</taxon>
        <taxon>Dikarya</taxon>
        <taxon>Ascomycota</taxon>
        <taxon>Saccharomycotina</taxon>
        <taxon>Pichiomycetes</taxon>
        <taxon>Debaryomycetaceae</taxon>
        <taxon>Debaryomyces</taxon>
    </lineage>
</organism>
<evidence type="ECO:0000259" key="1">
    <source>
        <dbReference type="PROSITE" id="PS51704"/>
    </source>
</evidence>
<feature type="domain" description="GP-PDE" evidence="1">
    <location>
        <begin position="5"/>
        <end position="292"/>
    </location>
</feature>
<dbReference type="GO" id="GO:0008081">
    <property type="term" value="F:phosphoric diester hydrolase activity"/>
    <property type="evidence" value="ECO:0007669"/>
    <property type="project" value="InterPro"/>
</dbReference>
<keyword evidence="3" id="KW-1185">Reference proteome</keyword>
<dbReference type="PANTHER" id="PTHR43805:SF1">
    <property type="entry name" value="GP-PDE DOMAIN-CONTAINING PROTEIN"/>
    <property type="match status" value="1"/>
</dbReference>